<dbReference type="PROSITE" id="PS51866">
    <property type="entry name" value="MOP"/>
    <property type="match status" value="1"/>
</dbReference>
<dbReference type="EMBL" id="JBHTBF010000002">
    <property type="protein sequence ID" value="MFC7316739.1"/>
    <property type="molecule type" value="Genomic_DNA"/>
</dbReference>
<keyword evidence="4" id="KW-0500">Molybdenum</keyword>
<organism evidence="7 8">
    <name type="scientific">Halomarina halobia</name>
    <dbReference type="NCBI Taxonomy" id="3033386"/>
    <lineage>
        <taxon>Archaea</taxon>
        <taxon>Methanobacteriati</taxon>
        <taxon>Methanobacteriota</taxon>
        <taxon>Stenosarchaea group</taxon>
        <taxon>Halobacteria</taxon>
        <taxon>Halobacteriales</taxon>
        <taxon>Natronomonadaceae</taxon>
        <taxon>Halomarina</taxon>
    </lineage>
</organism>
<dbReference type="RefSeq" id="WP_276303998.1">
    <property type="nucleotide sequence ID" value="NZ_CP119992.1"/>
</dbReference>
<dbReference type="InterPro" id="IPR036388">
    <property type="entry name" value="WH-like_DNA-bd_sf"/>
</dbReference>
<dbReference type="PANTHER" id="PTHR30432">
    <property type="entry name" value="TRANSCRIPTIONAL REGULATOR MODE"/>
    <property type="match status" value="1"/>
</dbReference>
<evidence type="ECO:0000313" key="7">
    <source>
        <dbReference type="EMBL" id="MFC7316739.1"/>
    </source>
</evidence>
<dbReference type="InterPro" id="IPR051815">
    <property type="entry name" value="Molybdate_resp_trans_reg"/>
</dbReference>
<name>A0ABD6A810_9EURY</name>
<keyword evidence="8" id="KW-1185">Reference proteome</keyword>
<protein>
    <submittedName>
        <fullName evidence="7">TOBE domain-containing protein</fullName>
    </submittedName>
</protein>
<dbReference type="Pfam" id="PF00126">
    <property type="entry name" value="HTH_1"/>
    <property type="match status" value="1"/>
</dbReference>
<feature type="domain" description="Mop" evidence="6">
    <location>
        <begin position="159"/>
        <end position="225"/>
    </location>
</feature>
<dbReference type="AlphaFoldDB" id="A0ABD6A810"/>
<dbReference type="GeneID" id="79316609"/>
<evidence type="ECO:0000256" key="3">
    <source>
        <dbReference type="ARBA" id="ARBA00022448"/>
    </source>
</evidence>
<dbReference type="SUPFAM" id="SSF50331">
    <property type="entry name" value="MOP-like"/>
    <property type="match status" value="1"/>
</dbReference>
<comment type="subcellular location">
    <subcellularLocation>
        <location evidence="1">Cell membrane</location>
        <topology evidence="1">Peripheral membrane protein</topology>
    </subcellularLocation>
</comment>
<dbReference type="Gene3D" id="2.40.50.100">
    <property type="match status" value="1"/>
</dbReference>
<keyword evidence="3" id="KW-0813">Transport</keyword>
<gene>
    <name evidence="7" type="ORF">ACFQPE_08035</name>
</gene>
<dbReference type="InterPro" id="IPR005116">
    <property type="entry name" value="Transp-assoc_OB_typ1"/>
</dbReference>
<dbReference type="NCBIfam" id="TIGR00638">
    <property type="entry name" value="Mop"/>
    <property type="match status" value="1"/>
</dbReference>
<dbReference type="Pfam" id="PF03459">
    <property type="entry name" value="TOBE"/>
    <property type="match status" value="1"/>
</dbReference>
<evidence type="ECO:0000259" key="6">
    <source>
        <dbReference type="PROSITE" id="PS51866"/>
    </source>
</evidence>
<evidence type="ECO:0000313" key="8">
    <source>
        <dbReference type="Proteomes" id="UP001596547"/>
    </source>
</evidence>
<dbReference type="InterPro" id="IPR008995">
    <property type="entry name" value="Mo/tungstate-bd_C_term_dom"/>
</dbReference>
<comment type="caution">
    <text evidence="7">The sequence shown here is derived from an EMBL/GenBank/DDBJ whole genome shotgun (WGS) entry which is preliminary data.</text>
</comment>
<dbReference type="Gene3D" id="1.10.10.10">
    <property type="entry name" value="Winged helix-like DNA-binding domain superfamily/Winged helix DNA-binding domain"/>
    <property type="match status" value="1"/>
</dbReference>
<dbReference type="InterPro" id="IPR016462">
    <property type="entry name" value="ModE"/>
</dbReference>
<dbReference type="InterPro" id="IPR004606">
    <property type="entry name" value="Mop_domain"/>
</dbReference>
<dbReference type="SUPFAM" id="SSF46785">
    <property type="entry name" value="Winged helix' DNA-binding domain"/>
    <property type="match status" value="1"/>
</dbReference>
<evidence type="ECO:0000256" key="1">
    <source>
        <dbReference type="ARBA" id="ARBA00004202"/>
    </source>
</evidence>
<proteinExistence type="inferred from homology"/>
<reference evidence="7 8" key="1">
    <citation type="journal article" date="2019" name="Int. J. Syst. Evol. Microbiol.">
        <title>The Global Catalogue of Microorganisms (GCM) 10K type strain sequencing project: providing services to taxonomists for standard genome sequencing and annotation.</title>
        <authorList>
            <consortium name="The Broad Institute Genomics Platform"/>
            <consortium name="The Broad Institute Genome Sequencing Center for Infectious Disease"/>
            <person name="Wu L."/>
            <person name="Ma J."/>
        </authorList>
    </citation>
    <scope>NUCLEOTIDE SEQUENCE [LARGE SCALE GENOMIC DNA]</scope>
    <source>
        <strain evidence="7 8">PSR21</strain>
    </source>
</reference>
<evidence type="ECO:0000256" key="4">
    <source>
        <dbReference type="ARBA" id="ARBA00022505"/>
    </source>
</evidence>
<dbReference type="InterPro" id="IPR036390">
    <property type="entry name" value="WH_DNA-bd_sf"/>
</dbReference>
<evidence type="ECO:0000256" key="5">
    <source>
        <dbReference type="ARBA" id="ARBA00022737"/>
    </source>
</evidence>
<accession>A0ABD6A810</accession>
<evidence type="ECO:0000256" key="2">
    <source>
        <dbReference type="ARBA" id="ARBA00008110"/>
    </source>
</evidence>
<dbReference type="PIRSF" id="PIRSF005763">
    <property type="entry name" value="Txn_reg_ModE"/>
    <property type="match status" value="1"/>
</dbReference>
<dbReference type="Proteomes" id="UP001596547">
    <property type="component" value="Unassembled WGS sequence"/>
</dbReference>
<comment type="similarity">
    <text evidence="2">Belongs to the ModE family.</text>
</comment>
<keyword evidence="5" id="KW-0677">Repeat</keyword>
<dbReference type="PANTHER" id="PTHR30432:SF1">
    <property type="entry name" value="DNA-BINDING TRANSCRIPTIONAL DUAL REGULATOR MODE"/>
    <property type="match status" value="1"/>
</dbReference>
<dbReference type="InterPro" id="IPR000847">
    <property type="entry name" value="LysR_HTH_N"/>
</dbReference>
<dbReference type="GO" id="GO:0005886">
    <property type="term" value="C:plasma membrane"/>
    <property type="evidence" value="ECO:0007669"/>
    <property type="project" value="UniProtKB-SubCell"/>
</dbReference>
<sequence>MDAGFDARLREGDVAFDARDATLLRAIDDGGSLNAAAAELGRSYARAHARLADLEAAFGPLVERQRGGSGGGGSRLTGNATRLLARFDRLRSAVSGTVEAEETVVSGRVVDREGELATVETAAGSLRALAPADADAVQVGVRADAITLHPSGDAPRTGATSARNRLRGSVTAVDRGEAIARVAVDVGTDAPLVALVTVDSVERLGLAPGKPVVATFKATATRAVPAPDASDD</sequence>